<keyword evidence="1" id="KW-0472">Membrane</keyword>
<proteinExistence type="predicted"/>
<dbReference type="RefSeq" id="WP_425309571.1">
    <property type="nucleotide sequence ID" value="NZ_CP154795.1"/>
</dbReference>
<protein>
    <submittedName>
        <fullName evidence="2">Uncharacterized protein</fullName>
    </submittedName>
</protein>
<dbReference type="Proteomes" id="UP001442841">
    <property type="component" value="Chromosome"/>
</dbReference>
<keyword evidence="1" id="KW-0812">Transmembrane</keyword>
<evidence type="ECO:0000313" key="3">
    <source>
        <dbReference type="Proteomes" id="UP001442841"/>
    </source>
</evidence>
<keyword evidence="3" id="KW-1185">Reference proteome</keyword>
<dbReference type="EMBL" id="CP154795">
    <property type="protein sequence ID" value="XAN08115.1"/>
    <property type="molecule type" value="Genomic_DNA"/>
</dbReference>
<feature type="transmembrane region" description="Helical" evidence="1">
    <location>
        <begin position="6"/>
        <end position="26"/>
    </location>
</feature>
<reference evidence="2 3" key="1">
    <citation type="submission" date="2024-04" db="EMBL/GenBank/DDBJ databases">
        <title>Isolation of an actinomycete strain from pig manure.</title>
        <authorList>
            <person name="Gong T."/>
            <person name="Yu Z."/>
            <person name="An M."/>
            <person name="Wei C."/>
            <person name="Yang W."/>
            <person name="Liu L."/>
        </authorList>
    </citation>
    <scope>NUCLEOTIDE SEQUENCE [LARGE SCALE GENOMIC DNA]</scope>
    <source>
        <strain evidence="2 3">ZF39</strain>
    </source>
</reference>
<gene>
    <name evidence="2" type="ORF">AADG42_12660</name>
</gene>
<accession>A0ABZ3FQX5</accession>
<name>A0ABZ3FQX5_9ACTN</name>
<evidence type="ECO:0000256" key="1">
    <source>
        <dbReference type="SAM" id="Phobius"/>
    </source>
</evidence>
<sequence length="62" mass="6634">MSIVVFTVIALVIALSVWGVVAMGMAGKGRDRHPKLAHRFARAAQALNGDGEPPARLVKLLR</sequence>
<keyword evidence="1" id="KW-1133">Transmembrane helix</keyword>
<evidence type="ECO:0000313" key="2">
    <source>
        <dbReference type="EMBL" id="XAN08115.1"/>
    </source>
</evidence>
<organism evidence="2 3">
    <name type="scientific">Ammonicoccus fulvus</name>
    <dbReference type="NCBI Taxonomy" id="3138240"/>
    <lineage>
        <taxon>Bacteria</taxon>
        <taxon>Bacillati</taxon>
        <taxon>Actinomycetota</taxon>
        <taxon>Actinomycetes</taxon>
        <taxon>Propionibacteriales</taxon>
        <taxon>Propionibacteriaceae</taxon>
        <taxon>Ammonicoccus</taxon>
    </lineage>
</organism>